<accession>A0A6J5N294</accession>
<dbReference type="EMBL" id="LR796576">
    <property type="protein sequence ID" value="CAB4152868.1"/>
    <property type="molecule type" value="Genomic_DNA"/>
</dbReference>
<proteinExistence type="predicted"/>
<protein>
    <submittedName>
        <fullName evidence="1">Uncharacterized protein</fullName>
    </submittedName>
</protein>
<reference evidence="1" key="1">
    <citation type="submission" date="2020-04" db="EMBL/GenBank/DDBJ databases">
        <authorList>
            <person name="Chiriac C."/>
            <person name="Salcher M."/>
            <person name="Ghai R."/>
            <person name="Kavagutti S V."/>
        </authorList>
    </citation>
    <scope>NUCLEOTIDE SEQUENCE</scope>
</reference>
<name>A0A6J5N294_9CAUD</name>
<sequence length="82" mass="8685">MGMGKDTNPNSTAGIPAKGVVVPKNASKADMSGERMGRVVGGVAMGKEDAMGSDKEFNTGRTAGVCYEHNRTMYSKEDKSQR</sequence>
<organism evidence="1">
    <name type="scientific">uncultured Caudovirales phage</name>
    <dbReference type="NCBI Taxonomy" id="2100421"/>
    <lineage>
        <taxon>Viruses</taxon>
        <taxon>Duplodnaviria</taxon>
        <taxon>Heunggongvirae</taxon>
        <taxon>Uroviricota</taxon>
        <taxon>Caudoviricetes</taxon>
        <taxon>Peduoviridae</taxon>
        <taxon>Maltschvirus</taxon>
        <taxon>Maltschvirus maltsch</taxon>
    </lineage>
</organism>
<evidence type="ECO:0000313" key="1">
    <source>
        <dbReference type="EMBL" id="CAB4152868.1"/>
    </source>
</evidence>
<gene>
    <name evidence="1" type="ORF">UFOVP620_38</name>
</gene>